<dbReference type="Pfam" id="PF24515">
    <property type="entry name" value="ARM_KNTC1_3rd"/>
    <property type="match status" value="1"/>
</dbReference>
<dbReference type="GO" id="GO:1903394">
    <property type="term" value="P:protein localization to kinetochore involved in kinetochore assembly"/>
    <property type="evidence" value="ECO:0007669"/>
    <property type="project" value="TreeGrafter"/>
</dbReference>
<dbReference type="GO" id="GO:1990423">
    <property type="term" value="C:RZZ complex"/>
    <property type="evidence" value="ECO:0007669"/>
    <property type="project" value="TreeGrafter"/>
</dbReference>
<dbReference type="GO" id="GO:0007094">
    <property type="term" value="P:mitotic spindle assembly checkpoint signaling"/>
    <property type="evidence" value="ECO:0007669"/>
    <property type="project" value="TreeGrafter"/>
</dbReference>
<sequence length="989" mass="114855">MDPGMLDIDYIICSLFLITFFQIQISQVVGRIIYCNEPTMITDVYQFCKTSREKHTANMMLIRYFLDKRDYMTALEILDNNSVEEIMDCSEDLIQNAKLFDEMGLLLRNEPYIEIISCLKSRLRNSKRPGNRTFISLADNLQVCSQIRSRFYTKLKVSDLELPKKRQDLITTLLYSLSRDVSDESISPTEAVDSCKRIATLLNESKELTMIKFCKILSNNLKTFIECANYINHNENDAKSLCLMATLILKSTCPTANQDDTLDTTSYVNEAAQESTANVKDEIKCLKIAQKLTTKAILRARLDELLPCVEVFNWTMANFYMIRNTNAIEKDLFVETYLPEFSEPSTSSLHCLKDIINTYISYCEFTNRIHQLPMMIQHLCLGGQSLTAFKVVLTLKHSLRHFKNIDSSVMQILNTIVKQCTKQLLQKVCSVNRIDTELTYWLLISCGRNESIVFINHQLSIFKREISKFKALAELALRILNNYKITASKKFYMEMIQVSNWWIRIPECQIPMKTFFVSSKEQLLESLIHHHHVDLEMIQAFCKDFNFNVQCYYQIYLKKNLLNWKPEYDKVEAVNGNINIHFKTSESELLERCTEVVKLMEAKESVYLFINNLRHEANYYHYEVFSTIFTLLTKLNKNKDHRRNLLLLQFLKTYRRISKPSDSEMEEWYTLFPDSQTIDPLSNWRMPFTPTLFSSDIWKIIRPELNLQTYKIWFEVIPTLDNILNKNEICSYVIKKIVSSGILQKHTCDPCVLYPIHDHLFELIDKCVQNMTNLEMATSAVYQLVMHTPKGADQVNAAKLCLKYAIQYKESGQENDPALLKAFIKVQKKYQSFAATHILHICQIDVEKYSNILLEPNELIDALYTDESIIERADRVLLNCPDINKAVDQLGILFNIDIHKARLTLLESLLSELSSLTTENDMNSANIKRAAYICRSEDTTDWQKYLLKVGLGESGKSTYYKANALSCFIIISDVLTIEESTETSFDEFR</sequence>
<dbReference type="GO" id="GO:0005737">
    <property type="term" value="C:cytoplasm"/>
    <property type="evidence" value="ECO:0007669"/>
    <property type="project" value="TreeGrafter"/>
</dbReference>
<dbReference type="AlphaFoldDB" id="A0A0T6B9Q9"/>
<dbReference type="InterPro" id="IPR052802">
    <property type="entry name" value="KNTC1"/>
</dbReference>
<name>A0A0T6B9Q9_9SCAR</name>
<dbReference type="GO" id="GO:0000070">
    <property type="term" value="P:mitotic sister chromatid segregation"/>
    <property type="evidence" value="ECO:0007669"/>
    <property type="project" value="TreeGrafter"/>
</dbReference>
<keyword evidence="4" id="KW-1185">Reference proteome</keyword>
<feature type="domain" description="KNTC1 third ARM-repeats" evidence="2">
    <location>
        <begin position="419"/>
        <end position="629"/>
    </location>
</feature>
<dbReference type="Pfam" id="PF10493">
    <property type="entry name" value="Rod_C"/>
    <property type="match status" value="1"/>
</dbReference>
<dbReference type="GO" id="GO:0031267">
    <property type="term" value="F:small GTPase binding"/>
    <property type="evidence" value="ECO:0007669"/>
    <property type="project" value="TreeGrafter"/>
</dbReference>
<protein>
    <submittedName>
        <fullName evidence="3">Uncharacterized protein</fullName>
    </submittedName>
</protein>
<dbReference type="GO" id="GO:0005828">
    <property type="term" value="C:kinetochore microtubule"/>
    <property type="evidence" value="ECO:0007669"/>
    <property type="project" value="TreeGrafter"/>
</dbReference>
<organism evidence="3 4">
    <name type="scientific">Oryctes borbonicus</name>
    <dbReference type="NCBI Taxonomy" id="1629725"/>
    <lineage>
        <taxon>Eukaryota</taxon>
        <taxon>Metazoa</taxon>
        <taxon>Ecdysozoa</taxon>
        <taxon>Arthropoda</taxon>
        <taxon>Hexapoda</taxon>
        <taxon>Insecta</taxon>
        <taxon>Pterygota</taxon>
        <taxon>Neoptera</taxon>
        <taxon>Endopterygota</taxon>
        <taxon>Coleoptera</taxon>
        <taxon>Polyphaga</taxon>
        <taxon>Scarabaeiformia</taxon>
        <taxon>Scarabaeidae</taxon>
        <taxon>Dynastinae</taxon>
        <taxon>Oryctes</taxon>
    </lineage>
</organism>
<dbReference type="InterPro" id="IPR055405">
    <property type="entry name" value="ARM_KNTC1_3rd"/>
</dbReference>
<dbReference type="PANTHER" id="PTHR15688">
    <property type="entry name" value="KINETOCHORE-ASSOCIATED PROTEIN 1"/>
    <property type="match status" value="1"/>
</dbReference>
<dbReference type="Proteomes" id="UP000051574">
    <property type="component" value="Unassembled WGS sequence"/>
</dbReference>
<evidence type="ECO:0000259" key="1">
    <source>
        <dbReference type="Pfam" id="PF10493"/>
    </source>
</evidence>
<evidence type="ECO:0000313" key="3">
    <source>
        <dbReference type="EMBL" id="KRT83982.1"/>
    </source>
</evidence>
<evidence type="ECO:0000313" key="4">
    <source>
        <dbReference type="Proteomes" id="UP000051574"/>
    </source>
</evidence>
<comment type="caution">
    <text evidence="3">The sequence shown here is derived from an EMBL/GenBank/DDBJ whole genome shotgun (WGS) entry which is preliminary data.</text>
</comment>
<accession>A0A0T6B9Q9</accession>
<dbReference type="EMBL" id="LJIG01002958">
    <property type="protein sequence ID" value="KRT83982.1"/>
    <property type="molecule type" value="Genomic_DNA"/>
</dbReference>
<proteinExistence type="predicted"/>
<dbReference type="PANTHER" id="PTHR15688:SF1">
    <property type="entry name" value="KINETOCHORE-ASSOCIATED PROTEIN 1"/>
    <property type="match status" value="1"/>
</dbReference>
<dbReference type="OrthoDB" id="343783at2759"/>
<evidence type="ECO:0000259" key="2">
    <source>
        <dbReference type="Pfam" id="PF24515"/>
    </source>
</evidence>
<reference evidence="3 4" key="1">
    <citation type="submission" date="2015-09" db="EMBL/GenBank/DDBJ databases">
        <title>Draft genome of the scarab beetle Oryctes borbonicus.</title>
        <authorList>
            <person name="Meyer J.M."/>
            <person name="Markov G.V."/>
            <person name="Baskaran P."/>
            <person name="Herrmann M."/>
            <person name="Sommer R.J."/>
            <person name="Roedelsperger C."/>
        </authorList>
    </citation>
    <scope>NUCLEOTIDE SEQUENCE [LARGE SCALE GENOMIC DNA]</scope>
    <source>
        <strain evidence="3">OB123</strain>
        <tissue evidence="3">Whole animal</tissue>
    </source>
</reference>
<dbReference type="InterPro" id="IPR019527">
    <property type="entry name" value="RZZ-complex_KNTC1/ROD_C"/>
</dbReference>
<gene>
    <name evidence="3" type="ORF">AMK59_221</name>
</gene>
<feature type="domain" description="RZZ complex subunit KNTC1/ROD C-terminal" evidence="1">
    <location>
        <begin position="677"/>
        <end position="987"/>
    </location>
</feature>